<dbReference type="Proteomes" id="UP000015104">
    <property type="component" value="Unassembled WGS sequence"/>
</dbReference>
<protein>
    <submittedName>
        <fullName evidence="1">Uncharacterized protein</fullName>
    </submittedName>
</protein>
<proteinExistence type="predicted"/>
<evidence type="ECO:0000313" key="2">
    <source>
        <dbReference type="Proteomes" id="UP000015104"/>
    </source>
</evidence>
<name>T1KYU6_TETUR</name>
<organism evidence="1 2">
    <name type="scientific">Tetranychus urticae</name>
    <name type="common">Two-spotted spider mite</name>
    <dbReference type="NCBI Taxonomy" id="32264"/>
    <lineage>
        <taxon>Eukaryota</taxon>
        <taxon>Metazoa</taxon>
        <taxon>Ecdysozoa</taxon>
        <taxon>Arthropoda</taxon>
        <taxon>Chelicerata</taxon>
        <taxon>Arachnida</taxon>
        <taxon>Acari</taxon>
        <taxon>Acariformes</taxon>
        <taxon>Trombidiformes</taxon>
        <taxon>Prostigmata</taxon>
        <taxon>Eleutherengona</taxon>
        <taxon>Raphignathae</taxon>
        <taxon>Tetranychoidea</taxon>
        <taxon>Tetranychidae</taxon>
        <taxon>Tetranychus</taxon>
    </lineage>
</organism>
<reference evidence="2" key="1">
    <citation type="submission" date="2011-08" db="EMBL/GenBank/DDBJ databases">
        <authorList>
            <person name="Rombauts S."/>
        </authorList>
    </citation>
    <scope>NUCLEOTIDE SEQUENCE</scope>
    <source>
        <strain evidence="2">London</strain>
    </source>
</reference>
<evidence type="ECO:0000313" key="1">
    <source>
        <dbReference type="EnsemblMetazoa" id="tetur27g01950.1"/>
    </source>
</evidence>
<keyword evidence="2" id="KW-1185">Reference proteome</keyword>
<sequence length="92" mass="10759">MVQYGFVGNIDEHLHFETFDEFINGLRCLFHHPGCADQIIIRERGQEIFLRSVQEIKQWLDATDAEAYTVQVDRPRRAFIISSREEALSNGY</sequence>
<dbReference type="EnsemblMetazoa" id="tetur27g01950.1">
    <property type="protein sequence ID" value="tetur27g01950.1"/>
    <property type="gene ID" value="tetur27g01950"/>
</dbReference>
<dbReference type="AlphaFoldDB" id="T1KYU6"/>
<reference evidence="1" key="2">
    <citation type="submission" date="2015-06" db="UniProtKB">
        <authorList>
            <consortium name="EnsemblMetazoa"/>
        </authorList>
    </citation>
    <scope>IDENTIFICATION</scope>
</reference>
<accession>T1KYU6</accession>
<dbReference type="EMBL" id="CAEY01000718">
    <property type="status" value="NOT_ANNOTATED_CDS"/>
    <property type="molecule type" value="Genomic_DNA"/>
</dbReference>
<dbReference type="HOGENOM" id="CLU_2416146_0_0_1"/>